<keyword evidence="3 10" id="KW-0489">Methyltransferase</keyword>
<dbReference type="Gene3D" id="3.40.50.150">
    <property type="entry name" value="Vaccinia Virus protein VP39"/>
    <property type="match status" value="1"/>
</dbReference>
<dbReference type="InterPro" id="IPR013762">
    <property type="entry name" value="Integrase-like_cat_sf"/>
</dbReference>
<dbReference type="InterPro" id="IPR041698">
    <property type="entry name" value="Methyltransf_25"/>
</dbReference>
<evidence type="ECO:0000256" key="8">
    <source>
        <dbReference type="ARBA" id="ARBA00047841"/>
    </source>
</evidence>
<dbReference type="VEuPathDB" id="FungiDB:BCV72DRAFT_281364"/>
<evidence type="ECO:0000256" key="7">
    <source>
        <dbReference type="ARBA" id="ARBA00047622"/>
    </source>
</evidence>
<evidence type="ECO:0000256" key="4">
    <source>
        <dbReference type="ARBA" id="ARBA00022679"/>
    </source>
</evidence>
<evidence type="ECO:0000313" key="11">
    <source>
        <dbReference type="Proteomes" id="UP000242381"/>
    </source>
</evidence>
<gene>
    <name evidence="10" type="ORF">BCV71DRAFT_263839</name>
</gene>
<reference evidence="10 11" key="1">
    <citation type="journal article" date="2016" name="Proc. Natl. Acad. Sci. U.S.A.">
        <title>Lipid metabolic changes in an early divergent fungus govern the establishment of a mutualistic symbiosis with endobacteria.</title>
        <authorList>
            <person name="Lastovetsky O.A."/>
            <person name="Gaspar M.L."/>
            <person name="Mondo S.J."/>
            <person name="LaButti K.M."/>
            <person name="Sandor L."/>
            <person name="Grigoriev I.V."/>
            <person name="Henry S.A."/>
            <person name="Pawlowska T.E."/>
        </authorList>
    </citation>
    <scope>NUCLEOTIDE SEQUENCE [LARGE SCALE GENOMIC DNA]</scope>
    <source>
        <strain evidence="10 11">ATCC 11559</strain>
    </source>
</reference>
<dbReference type="GO" id="GO:0032259">
    <property type="term" value="P:methylation"/>
    <property type="evidence" value="ECO:0007669"/>
    <property type="project" value="UniProtKB-KW"/>
</dbReference>
<comment type="catalytic activity">
    <reaction evidence="6">
        <text>N,N-dimethylethanolamine phosphate + S-adenosyl-L-methionine = phosphocholine + S-adenosyl-L-homocysteine + H(+)</text>
        <dbReference type="Rhea" id="RHEA:25325"/>
        <dbReference type="ChEBI" id="CHEBI:15378"/>
        <dbReference type="ChEBI" id="CHEBI:57856"/>
        <dbReference type="ChEBI" id="CHEBI:58641"/>
        <dbReference type="ChEBI" id="CHEBI:59789"/>
        <dbReference type="ChEBI" id="CHEBI:295975"/>
        <dbReference type="EC" id="2.1.1.103"/>
    </reaction>
    <physiologicalReaction direction="left-to-right" evidence="6">
        <dbReference type="Rhea" id="RHEA:25326"/>
    </physiologicalReaction>
</comment>
<dbReference type="CDD" id="cd02440">
    <property type="entry name" value="AdoMet_MTases"/>
    <property type="match status" value="1"/>
</dbReference>
<protein>
    <recommendedName>
        <fullName evidence="5">phosphoethanolamine N-methyltransferase</fullName>
        <ecNumber evidence="5">2.1.1.103</ecNumber>
    </recommendedName>
</protein>
<sequence length="466" mass="52992">MHDSGININKFKAHSLRSAASTKAVSLGVTIEQIKLHANWSLSSNTFEDYYYRPRDQHKRGSDIVNTVFGEVTKNITTSEVGVEATAIVKTLLKPIPATSSQNTVNARIERSFEFLMKFYDGDKQFLEAAIPKIRRYPHISWMPERFTVYGKDNTRVVFKGLTCIVYHLLQQILSGSKPFKATDKQEEMYGLRHILLNIQLPPSTLWFNMGLWTDNVSSFSDACSKLVLETAKYTRIQNGNSVLDVGFGCGDSCLLLADQYNCNVTGITNELTQVQMANERLTDDQKQKITLLHGSADDLDRLFPKHKFDHILSIDSAYHYDTRWDFFKNAYSLLNDKGTLGLFDFALDPTFSQELKKSSWKLILFKMICTISKIPAENLMSTPTEYKHKLHQAGFNHICLETVEQEKVFGGISHFMTHQLHNTAKYGVNIGITDKLFLRASCFVFHLLATNKWIVPLMVSAEKQA</sequence>
<comment type="pathway">
    <text evidence="1">Phospholipid metabolism; phosphatidylcholine biosynthesis.</text>
</comment>
<dbReference type="Gene3D" id="1.10.443.10">
    <property type="entry name" value="Intergrase catalytic core"/>
    <property type="match status" value="1"/>
</dbReference>
<evidence type="ECO:0000256" key="1">
    <source>
        <dbReference type="ARBA" id="ARBA00004969"/>
    </source>
</evidence>
<dbReference type="EMBL" id="KV921330">
    <property type="protein sequence ID" value="ORE18423.1"/>
    <property type="molecule type" value="Genomic_DNA"/>
</dbReference>
<comment type="catalytic activity">
    <reaction evidence="8">
        <text>N-methylethanolamine phosphate + S-adenosyl-L-methionine = N,N-dimethylethanolamine phosphate + S-adenosyl-L-homocysteine + H(+)</text>
        <dbReference type="Rhea" id="RHEA:25321"/>
        <dbReference type="ChEBI" id="CHEBI:15378"/>
        <dbReference type="ChEBI" id="CHEBI:57781"/>
        <dbReference type="ChEBI" id="CHEBI:57856"/>
        <dbReference type="ChEBI" id="CHEBI:58641"/>
        <dbReference type="ChEBI" id="CHEBI:59789"/>
        <dbReference type="EC" id="2.1.1.103"/>
    </reaction>
    <physiologicalReaction direction="left-to-right" evidence="8">
        <dbReference type="Rhea" id="RHEA:25322"/>
    </physiologicalReaction>
</comment>
<evidence type="ECO:0000256" key="2">
    <source>
        <dbReference type="ARBA" id="ARBA00005189"/>
    </source>
</evidence>
<dbReference type="InterPro" id="IPR029063">
    <property type="entry name" value="SAM-dependent_MTases_sf"/>
</dbReference>
<dbReference type="PANTHER" id="PTHR44307">
    <property type="entry name" value="PHOSPHOETHANOLAMINE METHYLTRANSFERASE"/>
    <property type="match status" value="1"/>
</dbReference>
<evidence type="ECO:0000259" key="9">
    <source>
        <dbReference type="Pfam" id="PF13649"/>
    </source>
</evidence>
<proteinExistence type="predicted"/>
<dbReference type="GO" id="GO:0006310">
    <property type="term" value="P:DNA recombination"/>
    <property type="evidence" value="ECO:0007669"/>
    <property type="project" value="InterPro"/>
</dbReference>
<name>A0A1X0S295_RHIZD</name>
<accession>A0A1X0S295</accession>
<dbReference type="PANTHER" id="PTHR44307:SF2">
    <property type="entry name" value="PHOSPHOETHANOLAMINE METHYLTRANSFERASE ISOFORM X1"/>
    <property type="match status" value="1"/>
</dbReference>
<keyword evidence="4 10" id="KW-0808">Transferase</keyword>
<feature type="domain" description="Methyltransferase" evidence="9">
    <location>
        <begin position="243"/>
        <end position="339"/>
    </location>
</feature>
<evidence type="ECO:0000256" key="6">
    <source>
        <dbReference type="ARBA" id="ARBA00047619"/>
    </source>
</evidence>
<dbReference type="Pfam" id="PF13649">
    <property type="entry name" value="Methyltransf_25"/>
    <property type="match status" value="1"/>
</dbReference>
<dbReference type="GO" id="GO:0000234">
    <property type="term" value="F:phosphoethanolamine N-methyltransferase activity"/>
    <property type="evidence" value="ECO:0007669"/>
    <property type="project" value="UniProtKB-EC"/>
</dbReference>
<evidence type="ECO:0000256" key="5">
    <source>
        <dbReference type="ARBA" id="ARBA00035674"/>
    </source>
</evidence>
<comment type="catalytic activity">
    <reaction evidence="7">
        <text>phosphoethanolamine + S-adenosyl-L-methionine = N-methylethanolamine phosphate + S-adenosyl-L-homocysteine + H(+)</text>
        <dbReference type="Rhea" id="RHEA:20365"/>
        <dbReference type="ChEBI" id="CHEBI:15378"/>
        <dbReference type="ChEBI" id="CHEBI:57781"/>
        <dbReference type="ChEBI" id="CHEBI:57856"/>
        <dbReference type="ChEBI" id="CHEBI:58190"/>
        <dbReference type="ChEBI" id="CHEBI:59789"/>
        <dbReference type="EC" id="2.1.1.103"/>
    </reaction>
    <physiologicalReaction direction="left-to-right" evidence="7">
        <dbReference type="Rhea" id="RHEA:20366"/>
    </physiologicalReaction>
</comment>
<dbReference type="Proteomes" id="UP000242381">
    <property type="component" value="Unassembled WGS sequence"/>
</dbReference>
<comment type="pathway">
    <text evidence="2">Lipid metabolism.</text>
</comment>
<dbReference type="AlphaFoldDB" id="A0A1X0S295"/>
<organism evidence="10 11">
    <name type="scientific">Rhizopus microsporus</name>
    <dbReference type="NCBI Taxonomy" id="58291"/>
    <lineage>
        <taxon>Eukaryota</taxon>
        <taxon>Fungi</taxon>
        <taxon>Fungi incertae sedis</taxon>
        <taxon>Mucoromycota</taxon>
        <taxon>Mucoromycotina</taxon>
        <taxon>Mucoromycetes</taxon>
        <taxon>Mucorales</taxon>
        <taxon>Mucorineae</taxon>
        <taxon>Rhizopodaceae</taxon>
        <taxon>Rhizopus</taxon>
    </lineage>
</organism>
<evidence type="ECO:0000313" key="10">
    <source>
        <dbReference type="EMBL" id="ORE18423.1"/>
    </source>
</evidence>
<dbReference type="VEuPathDB" id="FungiDB:BCV72DRAFT_22028"/>
<dbReference type="EC" id="2.1.1.103" evidence="5"/>
<dbReference type="GO" id="GO:0003677">
    <property type="term" value="F:DNA binding"/>
    <property type="evidence" value="ECO:0007669"/>
    <property type="project" value="InterPro"/>
</dbReference>
<dbReference type="SUPFAM" id="SSF53335">
    <property type="entry name" value="S-adenosyl-L-methionine-dependent methyltransferases"/>
    <property type="match status" value="1"/>
</dbReference>
<evidence type="ECO:0000256" key="3">
    <source>
        <dbReference type="ARBA" id="ARBA00022603"/>
    </source>
</evidence>
<dbReference type="GO" id="GO:0015074">
    <property type="term" value="P:DNA integration"/>
    <property type="evidence" value="ECO:0007669"/>
    <property type="project" value="InterPro"/>
</dbReference>